<keyword evidence="8" id="KW-0249">Electron transport</keyword>
<evidence type="ECO:0000256" key="1">
    <source>
        <dbReference type="ARBA" id="ARBA00004141"/>
    </source>
</evidence>
<evidence type="ECO:0000256" key="7">
    <source>
        <dbReference type="ARBA" id="ARBA00023136"/>
    </source>
</evidence>
<proteinExistence type="inferred from homology"/>
<feature type="transmembrane region" description="Helical" evidence="8">
    <location>
        <begin position="150"/>
        <end position="167"/>
    </location>
</feature>
<dbReference type="PANTHER" id="PTHR36964:SF1">
    <property type="entry name" value="PROTEIN-METHIONINE-SULFOXIDE REDUCTASE HEME-BINDING SUBUNIT MSRQ"/>
    <property type="match status" value="1"/>
</dbReference>
<feature type="transmembrane region" description="Helical" evidence="8">
    <location>
        <begin position="44"/>
        <end position="69"/>
    </location>
</feature>
<dbReference type="HAMAP" id="MF_01207">
    <property type="entry name" value="MsrQ"/>
    <property type="match status" value="1"/>
</dbReference>
<comment type="cofactor">
    <cofactor evidence="8">
        <name>FMN</name>
        <dbReference type="ChEBI" id="CHEBI:58210"/>
    </cofactor>
    <text evidence="8">Binds 1 FMN per subunit.</text>
</comment>
<keyword evidence="7 8" id="KW-0472">Membrane</keyword>
<keyword evidence="3 8" id="KW-0349">Heme</keyword>
<reference evidence="10 11" key="1">
    <citation type="submission" date="2017-03" db="EMBL/GenBank/DDBJ databases">
        <title>Genome sequencing of Shewanella japonica KCTC 22435.</title>
        <authorList>
            <person name="Kim K.M."/>
        </authorList>
    </citation>
    <scope>NUCLEOTIDE SEQUENCE [LARGE SCALE GENOMIC DNA]</scope>
    <source>
        <strain evidence="10 11">KCTC 22435</strain>
    </source>
</reference>
<feature type="transmembrane region" description="Helical" evidence="8">
    <location>
        <begin position="173"/>
        <end position="189"/>
    </location>
</feature>
<keyword evidence="5 8" id="KW-1133">Transmembrane helix</keyword>
<dbReference type="RefSeq" id="WP_080915469.1">
    <property type="nucleotide sequence ID" value="NZ_CP020472.1"/>
</dbReference>
<feature type="transmembrane region" description="Helical" evidence="8">
    <location>
        <begin position="81"/>
        <end position="105"/>
    </location>
</feature>
<dbReference type="PANTHER" id="PTHR36964">
    <property type="entry name" value="PROTEIN-METHIONINE-SULFOXIDE REDUCTASE HEME-BINDING SUBUNIT MSRQ"/>
    <property type="match status" value="1"/>
</dbReference>
<evidence type="ECO:0000313" key="10">
    <source>
        <dbReference type="EMBL" id="ARD21953.1"/>
    </source>
</evidence>
<accession>A0ABN4YC19</accession>
<sequence length="201" mass="22964">MKRLTPKGLIWIKGLLHVSFLSPIVYLVLLVMTDNAGGDPVQYIIHFTGMGAINSLIITLVVSPLAKFLKQGMLLQTRRLIGLYVFVYASLHIAAFISLDLLFAWGYLLQEVVKRPYILVGAVALIIVALLALTSFQAIKRKMGKDWQQLHNWVYVVAILAPIHFYWSVKSEIIEPSIYFVLFAALLWLRRSQIKKWLLKR</sequence>
<evidence type="ECO:0000256" key="8">
    <source>
        <dbReference type="HAMAP-Rule" id="MF_01207"/>
    </source>
</evidence>
<gene>
    <name evidence="8" type="primary">msrQ</name>
    <name evidence="10" type="ORF">SJ2017_1640</name>
</gene>
<dbReference type="Proteomes" id="UP000191820">
    <property type="component" value="Chromosome"/>
</dbReference>
<keyword evidence="8" id="KW-0285">Flavoprotein</keyword>
<evidence type="ECO:0000259" key="9">
    <source>
        <dbReference type="Pfam" id="PF01794"/>
    </source>
</evidence>
<comment type="similarity">
    <text evidence="8">Belongs to the MsrQ family.</text>
</comment>
<keyword evidence="8" id="KW-0479">Metal-binding</keyword>
<comment type="subunit">
    <text evidence="8">Heterodimer of a catalytic subunit (MsrP) and a heme-binding subunit (MsrQ).</text>
</comment>
<keyword evidence="8" id="KW-1003">Cell membrane</keyword>
<feature type="transmembrane region" description="Helical" evidence="8">
    <location>
        <begin position="117"/>
        <end position="138"/>
    </location>
</feature>
<organism evidence="10 11">
    <name type="scientific">Shewanella japonica</name>
    <dbReference type="NCBI Taxonomy" id="93973"/>
    <lineage>
        <taxon>Bacteria</taxon>
        <taxon>Pseudomonadati</taxon>
        <taxon>Pseudomonadota</taxon>
        <taxon>Gammaproteobacteria</taxon>
        <taxon>Alteromonadales</taxon>
        <taxon>Shewanellaceae</taxon>
        <taxon>Shewanella</taxon>
    </lineage>
</organism>
<keyword evidence="8" id="KW-0288">FMN</keyword>
<name>A0ABN4YC19_9GAMM</name>
<comment type="cofactor">
    <cofactor evidence="8">
        <name>heme b</name>
        <dbReference type="ChEBI" id="CHEBI:60344"/>
    </cofactor>
    <text evidence="8">Binds 1 heme b (iron(II)-protoporphyrin IX) group per subunit.</text>
</comment>
<keyword evidence="2 8" id="KW-0813">Transport</keyword>
<protein>
    <recommendedName>
        <fullName evidence="8">Protein-methionine-sulfoxide reductase heme-binding subunit MsrQ</fullName>
    </recommendedName>
    <alternativeName>
        <fullName evidence="8">Flavocytochrome MsrQ</fullName>
    </alternativeName>
</protein>
<evidence type="ECO:0000256" key="3">
    <source>
        <dbReference type="ARBA" id="ARBA00022617"/>
    </source>
</evidence>
<dbReference type="NCBIfam" id="NF003831">
    <property type="entry name" value="PRK05419.1-2"/>
    <property type="match status" value="1"/>
</dbReference>
<comment type="function">
    <text evidence="8">Part of the MsrPQ system that repairs oxidized periplasmic proteins containing methionine sulfoxide residues (Met-O), using respiratory chain electrons. Thus protects these proteins from oxidative-stress damage caused by reactive species of oxygen and chlorine generated by the host defense mechanisms. MsrPQ is essential for the maintenance of envelope integrity under bleach stress, rescuing a wide series of structurally unrelated periplasmic proteins from methionine oxidation. MsrQ provides electrons for reduction to the reductase catalytic subunit MsrP, using the quinone pool of the respiratory chain.</text>
</comment>
<evidence type="ECO:0000313" key="11">
    <source>
        <dbReference type="Proteomes" id="UP000191820"/>
    </source>
</evidence>
<feature type="transmembrane region" description="Helical" evidence="8">
    <location>
        <begin position="12"/>
        <end position="32"/>
    </location>
</feature>
<feature type="domain" description="Ferric oxidoreductase" evidence="9">
    <location>
        <begin position="53"/>
        <end position="161"/>
    </location>
</feature>
<keyword evidence="11" id="KW-1185">Reference proteome</keyword>
<dbReference type="EMBL" id="CP020472">
    <property type="protein sequence ID" value="ARD21953.1"/>
    <property type="molecule type" value="Genomic_DNA"/>
</dbReference>
<comment type="subcellular location">
    <subcellularLocation>
        <location evidence="8">Cell membrane</location>
        <topology evidence="8">Multi-pass membrane protein</topology>
    </subcellularLocation>
    <subcellularLocation>
        <location evidence="1">Membrane</location>
        <topology evidence="1">Multi-pass membrane protein</topology>
    </subcellularLocation>
</comment>
<keyword evidence="4 8" id="KW-0812">Transmembrane</keyword>
<dbReference type="Pfam" id="PF01794">
    <property type="entry name" value="Ferric_reduct"/>
    <property type="match status" value="1"/>
</dbReference>
<evidence type="ECO:0000256" key="4">
    <source>
        <dbReference type="ARBA" id="ARBA00022692"/>
    </source>
</evidence>
<dbReference type="InterPro" id="IPR022837">
    <property type="entry name" value="MsrQ-like"/>
</dbReference>
<keyword evidence="6 8" id="KW-0408">Iron</keyword>
<dbReference type="InterPro" id="IPR013130">
    <property type="entry name" value="Fe3_Rdtase_TM_dom"/>
</dbReference>
<evidence type="ECO:0000256" key="2">
    <source>
        <dbReference type="ARBA" id="ARBA00022448"/>
    </source>
</evidence>
<evidence type="ECO:0000256" key="5">
    <source>
        <dbReference type="ARBA" id="ARBA00022989"/>
    </source>
</evidence>
<evidence type="ECO:0000256" key="6">
    <source>
        <dbReference type="ARBA" id="ARBA00023004"/>
    </source>
</evidence>